<comment type="caution">
    <text evidence="2">The sequence shown here is derived from an EMBL/GenBank/DDBJ whole genome shotgun (WGS) entry which is preliminary data.</text>
</comment>
<dbReference type="EMBL" id="BART01011409">
    <property type="protein sequence ID" value="GAG84706.1"/>
    <property type="molecule type" value="Genomic_DNA"/>
</dbReference>
<feature type="non-terminal residue" evidence="2">
    <location>
        <position position="1"/>
    </location>
</feature>
<accession>X1CKH1</accession>
<dbReference type="InterPro" id="IPR002831">
    <property type="entry name" value="Tscrpt_reg_TrmB_N"/>
</dbReference>
<organism evidence="2">
    <name type="scientific">marine sediment metagenome</name>
    <dbReference type="NCBI Taxonomy" id="412755"/>
    <lineage>
        <taxon>unclassified sequences</taxon>
        <taxon>metagenomes</taxon>
        <taxon>ecological metagenomes</taxon>
    </lineage>
</organism>
<name>X1CKH1_9ZZZZ</name>
<evidence type="ECO:0000259" key="1">
    <source>
        <dbReference type="Pfam" id="PF01978"/>
    </source>
</evidence>
<dbReference type="Pfam" id="PF01978">
    <property type="entry name" value="TrmB"/>
    <property type="match status" value="1"/>
</dbReference>
<dbReference type="InterPro" id="IPR036390">
    <property type="entry name" value="WH_DNA-bd_sf"/>
</dbReference>
<dbReference type="Gene3D" id="1.10.10.10">
    <property type="entry name" value="Winged helix-like DNA-binding domain superfamily/Winged helix DNA-binding domain"/>
    <property type="match status" value="1"/>
</dbReference>
<dbReference type="SUPFAM" id="SSF46785">
    <property type="entry name" value="Winged helix' DNA-binding domain"/>
    <property type="match status" value="1"/>
</dbReference>
<gene>
    <name evidence="2" type="ORF">S01H4_24319</name>
</gene>
<reference evidence="2" key="1">
    <citation type="journal article" date="2014" name="Front. Microbiol.">
        <title>High frequency of phylogenetically diverse reductive dehalogenase-homologous genes in deep subseafloor sedimentary metagenomes.</title>
        <authorList>
            <person name="Kawai M."/>
            <person name="Futagami T."/>
            <person name="Toyoda A."/>
            <person name="Takaki Y."/>
            <person name="Nishi S."/>
            <person name="Hori S."/>
            <person name="Arai W."/>
            <person name="Tsubouchi T."/>
            <person name="Morono Y."/>
            <person name="Uchiyama I."/>
            <person name="Ito T."/>
            <person name="Fujiyama A."/>
            <person name="Inagaki F."/>
            <person name="Takami H."/>
        </authorList>
    </citation>
    <scope>NUCLEOTIDE SEQUENCE</scope>
    <source>
        <strain evidence="2">Expedition CK06-06</strain>
    </source>
</reference>
<protein>
    <recommendedName>
        <fullName evidence="1">Transcription regulator TrmB N-terminal domain-containing protein</fullName>
    </recommendedName>
</protein>
<proteinExistence type="predicted"/>
<sequence>YYKTKEGVKFPIAKDVFDYLYDITNGRLRYIFGLIYVLTTRLHIGKLVQTVSADLAKGTISALAKERMKKFALTKVEMTIIEALVKKGELNVANLAKCTSKNRSYISRAINKLLVNKIVHVRQEGKQRIYTPSLDAKIAYSKE</sequence>
<evidence type="ECO:0000313" key="2">
    <source>
        <dbReference type="EMBL" id="GAG84706.1"/>
    </source>
</evidence>
<dbReference type="AlphaFoldDB" id="X1CKH1"/>
<dbReference type="InterPro" id="IPR036388">
    <property type="entry name" value="WH-like_DNA-bd_sf"/>
</dbReference>
<feature type="domain" description="Transcription regulator TrmB N-terminal" evidence="1">
    <location>
        <begin position="68"/>
        <end position="132"/>
    </location>
</feature>